<dbReference type="RefSeq" id="WP_207325569.1">
    <property type="nucleotide sequence ID" value="NZ_CP071504.1"/>
</dbReference>
<dbReference type="AlphaFoldDB" id="A0A974XLX6"/>
<evidence type="ECO:0008006" key="4">
    <source>
        <dbReference type="Google" id="ProtNLM"/>
    </source>
</evidence>
<organism evidence="2 3">
    <name type="scientific">Shewanella cyperi</name>
    <dbReference type="NCBI Taxonomy" id="2814292"/>
    <lineage>
        <taxon>Bacteria</taxon>
        <taxon>Pseudomonadati</taxon>
        <taxon>Pseudomonadota</taxon>
        <taxon>Gammaproteobacteria</taxon>
        <taxon>Alteromonadales</taxon>
        <taxon>Shewanellaceae</taxon>
        <taxon>Shewanella</taxon>
    </lineage>
</organism>
<name>A0A974XLX6_9GAMM</name>
<evidence type="ECO:0000256" key="1">
    <source>
        <dbReference type="SAM" id="Phobius"/>
    </source>
</evidence>
<protein>
    <recommendedName>
        <fullName evidence="4">Toxin CptA</fullName>
    </recommendedName>
</protein>
<dbReference type="Pfam" id="PF07254">
    <property type="entry name" value="Cpta_toxin"/>
    <property type="match status" value="1"/>
</dbReference>
<sequence length="150" mass="17362">MDARRHNFSLGPSRDSWLCFALLWALSLSSFLAWPRQTSLAGVKILLIFSLCLSFIVAARRLWLWRWQFSLDAEGRGLHSDGRQFSLSQPLWVSPFACLICFRNQGHEGVLERRGRCVLICADMLPDNQYRHLCRLLLQIRDKKSQAVTQ</sequence>
<evidence type="ECO:0000313" key="2">
    <source>
        <dbReference type="EMBL" id="QSX30816.1"/>
    </source>
</evidence>
<keyword evidence="3" id="KW-1185">Reference proteome</keyword>
<reference evidence="2 3" key="1">
    <citation type="submission" date="2021-03" db="EMBL/GenBank/DDBJ databases">
        <title>Novel species identification of genus Shewanella.</title>
        <authorList>
            <person name="Liu G."/>
            <person name="Zhang Q."/>
        </authorList>
    </citation>
    <scope>NUCLEOTIDE SEQUENCE [LARGE SCALE GENOMIC DNA]</scope>
    <source>
        <strain evidence="2 3">FJAT-53726</strain>
    </source>
</reference>
<dbReference type="InterPro" id="IPR009883">
    <property type="entry name" value="YgfX"/>
</dbReference>
<keyword evidence="1" id="KW-1133">Transmembrane helix</keyword>
<keyword evidence="1" id="KW-0472">Membrane</keyword>
<dbReference type="EMBL" id="CP071504">
    <property type="protein sequence ID" value="QSX30816.1"/>
    <property type="molecule type" value="Genomic_DNA"/>
</dbReference>
<feature type="transmembrane region" description="Helical" evidence="1">
    <location>
        <begin position="43"/>
        <end position="63"/>
    </location>
</feature>
<keyword evidence="1" id="KW-0812">Transmembrane</keyword>
<accession>A0A974XLX6</accession>
<evidence type="ECO:0000313" key="3">
    <source>
        <dbReference type="Proteomes" id="UP000663281"/>
    </source>
</evidence>
<proteinExistence type="predicted"/>
<gene>
    <name evidence="2" type="ORF">JYB88_03945</name>
</gene>
<dbReference type="Proteomes" id="UP000663281">
    <property type="component" value="Chromosome"/>
</dbReference>
<dbReference type="KEGG" id="scyp:JYB88_03945"/>